<reference evidence="1" key="1">
    <citation type="journal article" date="2023" name="G3 (Bethesda)">
        <title>Whole genome assembly and annotation of the endangered Caribbean coral Acropora cervicornis.</title>
        <authorList>
            <person name="Selwyn J.D."/>
            <person name="Vollmer S.V."/>
        </authorList>
    </citation>
    <scope>NUCLEOTIDE SEQUENCE</scope>
    <source>
        <strain evidence="1">K2</strain>
    </source>
</reference>
<evidence type="ECO:0000313" key="1">
    <source>
        <dbReference type="EMBL" id="KAK2556279.1"/>
    </source>
</evidence>
<accession>A0AAD9V016</accession>
<dbReference type="EMBL" id="JARQWQ010000057">
    <property type="protein sequence ID" value="KAK2556279.1"/>
    <property type="molecule type" value="Genomic_DNA"/>
</dbReference>
<organism evidence="1 2">
    <name type="scientific">Acropora cervicornis</name>
    <name type="common">Staghorn coral</name>
    <dbReference type="NCBI Taxonomy" id="6130"/>
    <lineage>
        <taxon>Eukaryota</taxon>
        <taxon>Metazoa</taxon>
        <taxon>Cnidaria</taxon>
        <taxon>Anthozoa</taxon>
        <taxon>Hexacorallia</taxon>
        <taxon>Scleractinia</taxon>
        <taxon>Astrocoeniina</taxon>
        <taxon>Acroporidae</taxon>
        <taxon>Acropora</taxon>
    </lineage>
</organism>
<keyword evidence="2" id="KW-1185">Reference proteome</keyword>
<dbReference type="Proteomes" id="UP001249851">
    <property type="component" value="Unassembled WGS sequence"/>
</dbReference>
<proteinExistence type="predicted"/>
<evidence type="ECO:0000313" key="2">
    <source>
        <dbReference type="Proteomes" id="UP001249851"/>
    </source>
</evidence>
<comment type="caution">
    <text evidence="1">The sequence shown here is derived from an EMBL/GenBank/DDBJ whole genome shotgun (WGS) entry which is preliminary data.</text>
</comment>
<name>A0AAD9V016_ACRCE</name>
<sequence>MVNCFPPDCDHHSESHTCKFFRFPTADGEKKTWISLIRFDQEIESSPIKPTSIAETVILQIELENKTKELQDLT</sequence>
<protein>
    <recommendedName>
        <fullName evidence="3">THAP-type domain-containing protein</fullName>
    </recommendedName>
</protein>
<dbReference type="AlphaFoldDB" id="A0AAD9V016"/>
<evidence type="ECO:0008006" key="3">
    <source>
        <dbReference type="Google" id="ProtNLM"/>
    </source>
</evidence>
<reference evidence="1" key="2">
    <citation type="journal article" date="2023" name="Science">
        <title>Genomic signatures of disease resistance in endangered staghorn corals.</title>
        <authorList>
            <person name="Vollmer S.V."/>
            <person name="Selwyn J.D."/>
            <person name="Despard B.A."/>
            <person name="Roesel C.L."/>
        </authorList>
    </citation>
    <scope>NUCLEOTIDE SEQUENCE</scope>
    <source>
        <strain evidence="1">K2</strain>
    </source>
</reference>
<gene>
    <name evidence="1" type="ORF">P5673_021913</name>
</gene>